<proteinExistence type="predicted"/>
<dbReference type="SUPFAM" id="SSF47616">
    <property type="entry name" value="GST C-terminal domain-like"/>
    <property type="match status" value="1"/>
</dbReference>
<evidence type="ECO:0000313" key="4">
    <source>
        <dbReference type="Proteomes" id="UP000479692"/>
    </source>
</evidence>
<dbReference type="InterPro" id="IPR004046">
    <property type="entry name" value="GST_C"/>
</dbReference>
<dbReference type="Pfam" id="PF13409">
    <property type="entry name" value="GST_N_2"/>
    <property type="match status" value="1"/>
</dbReference>
<dbReference type="PROSITE" id="PS50405">
    <property type="entry name" value="GST_CTER"/>
    <property type="match status" value="1"/>
</dbReference>
<dbReference type="AlphaFoldDB" id="A0A7C9HYR9"/>
<dbReference type="Proteomes" id="UP000479692">
    <property type="component" value="Unassembled WGS sequence"/>
</dbReference>
<protein>
    <submittedName>
        <fullName evidence="3">Thiol:disulfide oxidoreductase</fullName>
    </submittedName>
</protein>
<dbReference type="EMBL" id="WOXT01000002">
    <property type="protein sequence ID" value="MUV14354.1"/>
    <property type="molecule type" value="Genomic_DNA"/>
</dbReference>
<organism evidence="3 4">
    <name type="scientific">Noviluteimonas gilva</name>
    <dbReference type="NCBI Taxonomy" id="2682097"/>
    <lineage>
        <taxon>Bacteria</taxon>
        <taxon>Pseudomonadati</taxon>
        <taxon>Pseudomonadota</taxon>
        <taxon>Gammaproteobacteria</taxon>
        <taxon>Lysobacterales</taxon>
        <taxon>Lysobacteraceae</taxon>
        <taxon>Noviluteimonas</taxon>
    </lineage>
</organism>
<comment type="caution">
    <text evidence="3">The sequence shown here is derived from an EMBL/GenBank/DDBJ whole genome shotgun (WGS) entry which is preliminary data.</text>
</comment>
<dbReference type="PANTHER" id="PTHR44051:SF19">
    <property type="entry name" value="DISULFIDE-BOND OXIDOREDUCTASE YFCG"/>
    <property type="match status" value="1"/>
</dbReference>
<dbReference type="InterPro" id="IPR040079">
    <property type="entry name" value="Glutathione_S-Trfase"/>
</dbReference>
<feature type="domain" description="GST N-terminal" evidence="1">
    <location>
        <begin position="1"/>
        <end position="93"/>
    </location>
</feature>
<keyword evidence="4" id="KW-1185">Reference proteome</keyword>
<evidence type="ECO:0000259" key="1">
    <source>
        <dbReference type="PROSITE" id="PS50404"/>
    </source>
</evidence>
<dbReference type="InterPro" id="IPR004045">
    <property type="entry name" value="Glutathione_S-Trfase_N"/>
</dbReference>
<reference evidence="3 4" key="1">
    <citation type="submission" date="2019-12" db="EMBL/GenBank/DDBJ databases">
        <authorList>
            <person name="Xu J."/>
        </authorList>
    </citation>
    <scope>NUCLEOTIDE SEQUENCE [LARGE SCALE GENOMIC DNA]</scope>
    <source>
        <strain evidence="3 4">HX-5-24</strain>
    </source>
</reference>
<dbReference type="InterPro" id="IPR036249">
    <property type="entry name" value="Thioredoxin-like_sf"/>
</dbReference>
<gene>
    <name evidence="3" type="ORF">GN331_09065</name>
</gene>
<dbReference type="Pfam" id="PF00043">
    <property type="entry name" value="GST_C"/>
    <property type="match status" value="1"/>
</dbReference>
<dbReference type="InterPro" id="IPR010987">
    <property type="entry name" value="Glutathione-S-Trfase_C-like"/>
</dbReference>
<evidence type="ECO:0000259" key="2">
    <source>
        <dbReference type="PROSITE" id="PS50405"/>
    </source>
</evidence>
<dbReference type="PROSITE" id="PS50404">
    <property type="entry name" value="GST_NTER"/>
    <property type="match status" value="1"/>
</dbReference>
<dbReference type="SFLD" id="SFLDG01151">
    <property type="entry name" value="Main.2:_Nu-like"/>
    <property type="match status" value="1"/>
</dbReference>
<dbReference type="SFLD" id="SFLDG00358">
    <property type="entry name" value="Main_(cytGST)"/>
    <property type="match status" value="1"/>
</dbReference>
<dbReference type="SUPFAM" id="SSF52833">
    <property type="entry name" value="Thioredoxin-like"/>
    <property type="match status" value="1"/>
</dbReference>
<dbReference type="InterPro" id="IPR036282">
    <property type="entry name" value="Glutathione-S-Trfase_C_sf"/>
</dbReference>
<dbReference type="PANTHER" id="PTHR44051">
    <property type="entry name" value="GLUTATHIONE S-TRANSFERASE-RELATED"/>
    <property type="match status" value="1"/>
</dbReference>
<name>A0A7C9HYR9_9GAMM</name>
<dbReference type="SFLD" id="SFLDS00019">
    <property type="entry name" value="Glutathione_Transferase_(cytos"/>
    <property type="match status" value="1"/>
</dbReference>
<sequence>MLDLYYAKSPNGMKLVLFMEELAELGGQMPAHRFHLVRLSRGEQHKPDFLAISPNNKIPAIVDNAPADGGAPLPIFESAVILEYLADKTGAFLARDQRTRIETMQWVVWQVAGLGPMAGQSGWFRTHAHQRDAFAMERYTKETARLYGVLDRRLNGREFIAGNAYSIADIACYPWIVSHKGHGQNLDDFPNVKRWFEALSARPATHRAFADYVDVYANPKFSLIDEALA</sequence>
<feature type="domain" description="GST C-terminal" evidence="2">
    <location>
        <begin position="96"/>
        <end position="221"/>
    </location>
</feature>
<evidence type="ECO:0000313" key="3">
    <source>
        <dbReference type="EMBL" id="MUV14354.1"/>
    </source>
</evidence>
<dbReference type="CDD" id="cd03048">
    <property type="entry name" value="GST_N_Ure2p_like"/>
    <property type="match status" value="1"/>
</dbReference>
<dbReference type="Gene3D" id="3.40.30.10">
    <property type="entry name" value="Glutaredoxin"/>
    <property type="match status" value="1"/>
</dbReference>
<dbReference type="Gene3D" id="1.20.1050.10">
    <property type="match status" value="1"/>
</dbReference>
<accession>A0A7C9HYR9</accession>